<comment type="similarity">
    <text evidence="2">Belongs to the KHG/KDPG aldolase family.</text>
</comment>
<comment type="pathway">
    <text evidence="1">Carbohydrate acid metabolism.</text>
</comment>
<accession>A0ABR8SN22</accession>
<keyword evidence="4" id="KW-0456">Lyase</keyword>
<dbReference type="PANTHER" id="PTHR30246">
    <property type="entry name" value="2-KETO-3-DEOXY-6-PHOSPHOGLUCONATE ALDOLASE"/>
    <property type="match status" value="1"/>
</dbReference>
<evidence type="ECO:0000313" key="7">
    <source>
        <dbReference type="Proteomes" id="UP000603641"/>
    </source>
</evidence>
<dbReference type="Proteomes" id="UP000603641">
    <property type="component" value="Unassembled WGS sequence"/>
</dbReference>
<dbReference type="NCBIfam" id="TIGR01182">
    <property type="entry name" value="eda"/>
    <property type="match status" value="1"/>
</dbReference>
<comment type="caution">
    <text evidence="6">The sequence shown here is derived from an EMBL/GenBank/DDBJ whole genome shotgun (WGS) entry which is preliminary data.</text>
</comment>
<dbReference type="Gene3D" id="3.20.20.70">
    <property type="entry name" value="Aldolase class I"/>
    <property type="match status" value="1"/>
</dbReference>
<gene>
    <name evidence="6" type="ORF">H9648_12625</name>
</gene>
<evidence type="ECO:0000256" key="3">
    <source>
        <dbReference type="ARBA" id="ARBA00011233"/>
    </source>
</evidence>
<dbReference type="InterPro" id="IPR000887">
    <property type="entry name" value="Aldlse_KDPG_KHG"/>
</dbReference>
<keyword evidence="7" id="KW-1185">Reference proteome</keyword>
<dbReference type="CDD" id="cd00452">
    <property type="entry name" value="KDPG_aldolase"/>
    <property type="match status" value="1"/>
</dbReference>
<evidence type="ECO:0000256" key="5">
    <source>
        <dbReference type="ARBA" id="ARBA00023277"/>
    </source>
</evidence>
<dbReference type="RefSeq" id="WP_191754175.1">
    <property type="nucleotide sequence ID" value="NZ_JACSQM010000005.1"/>
</dbReference>
<dbReference type="EMBL" id="JACSQM010000005">
    <property type="protein sequence ID" value="MBD7964900.1"/>
    <property type="molecule type" value="Genomic_DNA"/>
</dbReference>
<evidence type="ECO:0000256" key="1">
    <source>
        <dbReference type="ARBA" id="ARBA00004761"/>
    </source>
</evidence>
<dbReference type="SUPFAM" id="SSF51569">
    <property type="entry name" value="Aldolase"/>
    <property type="match status" value="1"/>
</dbReference>
<dbReference type="Pfam" id="PF01081">
    <property type="entry name" value="Aldolase"/>
    <property type="match status" value="1"/>
</dbReference>
<sequence>METVDVLRRCGVIAILRGIDSDRVVPIVQALYEGGIKAVEVTLNHPDSMKSIALLENEFDKEICIGAGTVLNEDSARAAISAGASFIISPSLNLQTIEMTKQLGAVSIPGAYTPTEILTAYENGADFVKVFPATALGPGFLKDMNGPLPYIPLIPTGGINVENAFDFLQAGAVAIGAGSSLVGASQKIDQESLASLKERAQAFMSECWKAKEQGVWSA</sequence>
<proteinExistence type="inferred from homology"/>
<evidence type="ECO:0000256" key="4">
    <source>
        <dbReference type="ARBA" id="ARBA00023239"/>
    </source>
</evidence>
<evidence type="ECO:0000256" key="2">
    <source>
        <dbReference type="ARBA" id="ARBA00006906"/>
    </source>
</evidence>
<name>A0ABR8SN22_9BACL</name>
<protein>
    <submittedName>
        <fullName evidence="6">Bifunctional 4-hydroxy-2-oxoglutarate aldolase/2-dehydro-3-deoxy-phosphogluconate aldolase</fullName>
    </submittedName>
</protein>
<keyword evidence="5" id="KW-0119">Carbohydrate metabolism</keyword>
<reference evidence="6 7" key="1">
    <citation type="submission" date="2020-08" db="EMBL/GenBank/DDBJ databases">
        <title>A Genomic Blueprint of the Chicken Gut Microbiome.</title>
        <authorList>
            <person name="Gilroy R."/>
            <person name="Ravi A."/>
            <person name="Getino M."/>
            <person name="Pursley I."/>
            <person name="Horton D.L."/>
            <person name="Alikhan N.-F."/>
            <person name="Baker D."/>
            <person name="Gharbi K."/>
            <person name="Hall N."/>
            <person name="Watson M."/>
            <person name="Adriaenssens E.M."/>
            <person name="Foster-Nyarko E."/>
            <person name="Jarju S."/>
            <person name="Secka A."/>
            <person name="Antonio M."/>
            <person name="Oren A."/>
            <person name="Chaudhuri R."/>
            <person name="La Ragione R.M."/>
            <person name="Hildebrand F."/>
            <person name="Pallen M.J."/>
        </authorList>
    </citation>
    <scope>NUCLEOTIDE SEQUENCE [LARGE SCALE GENOMIC DNA]</scope>
    <source>
        <strain evidence="6 7">Sa2CUA10</strain>
    </source>
</reference>
<comment type="subunit">
    <text evidence="3">Homotrimer.</text>
</comment>
<organism evidence="6 7">
    <name type="scientific">Fictibacillus norfolkensis</name>
    <dbReference type="NCBI Taxonomy" id="2762233"/>
    <lineage>
        <taxon>Bacteria</taxon>
        <taxon>Bacillati</taxon>
        <taxon>Bacillota</taxon>
        <taxon>Bacilli</taxon>
        <taxon>Bacillales</taxon>
        <taxon>Fictibacillaceae</taxon>
        <taxon>Fictibacillus</taxon>
    </lineage>
</organism>
<dbReference type="PANTHER" id="PTHR30246:SF1">
    <property type="entry name" value="2-DEHYDRO-3-DEOXY-6-PHOSPHOGALACTONATE ALDOLASE-RELATED"/>
    <property type="match status" value="1"/>
</dbReference>
<evidence type="ECO:0000313" key="6">
    <source>
        <dbReference type="EMBL" id="MBD7964900.1"/>
    </source>
</evidence>
<dbReference type="InterPro" id="IPR013785">
    <property type="entry name" value="Aldolase_TIM"/>
</dbReference>